<sequence>MEIWRQDTMSPAQTLYNTTRADAAIMSHLWEYVLTEDLIALGADAPIMGHMWEYIMGEDIFEFGYDDDGNCVGKVTCNPPVPSRLKWELNQECLQAIDTSFRPVAKQLPGKALQQALEPNLDICTRG</sequence>
<accession>A0A5B7D106</accession>
<dbReference type="GO" id="GO:0016740">
    <property type="term" value="F:transferase activity"/>
    <property type="evidence" value="ECO:0007669"/>
    <property type="project" value="UniProtKB-KW"/>
</dbReference>
<dbReference type="SUPFAM" id="SSF52777">
    <property type="entry name" value="CoA-dependent acyltransferases"/>
    <property type="match status" value="1"/>
</dbReference>
<comment type="caution">
    <text evidence="1">The sequence shown here is derived from an EMBL/GenBank/DDBJ whole genome shotgun (WGS) entry which is preliminary data.</text>
</comment>
<proteinExistence type="predicted"/>
<keyword evidence="1" id="KW-0808">Transferase</keyword>
<dbReference type="Proteomes" id="UP000324222">
    <property type="component" value="Unassembled WGS sequence"/>
</dbReference>
<gene>
    <name evidence="1" type="primary">Cpt1a_2</name>
    <name evidence="1" type="ORF">E2C01_007776</name>
</gene>
<reference evidence="1 2" key="1">
    <citation type="submission" date="2019-05" db="EMBL/GenBank/DDBJ databases">
        <title>Another draft genome of Portunus trituberculatus and its Hox gene families provides insights of decapod evolution.</title>
        <authorList>
            <person name="Jeong J.-H."/>
            <person name="Song I."/>
            <person name="Kim S."/>
            <person name="Choi T."/>
            <person name="Kim D."/>
            <person name="Ryu S."/>
            <person name="Kim W."/>
        </authorList>
    </citation>
    <scope>NUCLEOTIDE SEQUENCE [LARGE SCALE GENOMIC DNA]</scope>
    <source>
        <tissue evidence="1">Muscle</tissue>
    </source>
</reference>
<dbReference type="EMBL" id="VSRR010000395">
    <property type="protein sequence ID" value="MPC14995.1"/>
    <property type="molecule type" value="Genomic_DNA"/>
</dbReference>
<evidence type="ECO:0000313" key="1">
    <source>
        <dbReference type="EMBL" id="MPC14995.1"/>
    </source>
</evidence>
<keyword evidence="2" id="KW-1185">Reference proteome</keyword>
<evidence type="ECO:0000313" key="2">
    <source>
        <dbReference type="Proteomes" id="UP000324222"/>
    </source>
</evidence>
<name>A0A5B7D106_PORTR</name>
<organism evidence="1 2">
    <name type="scientific">Portunus trituberculatus</name>
    <name type="common">Swimming crab</name>
    <name type="synonym">Neptunus trituberculatus</name>
    <dbReference type="NCBI Taxonomy" id="210409"/>
    <lineage>
        <taxon>Eukaryota</taxon>
        <taxon>Metazoa</taxon>
        <taxon>Ecdysozoa</taxon>
        <taxon>Arthropoda</taxon>
        <taxon>Crustacea</taxon>
        <taxon>Multicrustacea</taxon>
        <taxon>Malacostraca</taxon>
        <taxon>Eumalacostraca</taxon>
        <taxon>Eucarida</taxon>
        <taxon>Decapoda</taxon>
        <taxon>Pleocyemata</taxon>
        <taxon>Brachyura</taxon>
        <taxon>Eubrachyura</taxon>
        <taxon>Portunoidea</taxon>
        <taxon>Portunidae</taxon>
        <taxon>Portuninae</taxon>
        <taxon>Portunus</taxon>
    </lineage>
</organism>
<protein>
    <submittedName>
        <fullName evidence="1">Carnitine O-palmitoyltransferase 1, liver isoform</fullName>
    </submittedName>
</protein>
<dbReference type="OrthoDB" id="240216at2759"/>
<dbReference type="AlphaFoldDB" id="A0A5B7D106"/>